<keyword evidence="3" id="KW-1003">Cell membrane</keyword>
<evidence type="ECO:0000313" key="11">
    <source>
        <dbReference type="Proteomes" id="UP000306192"/>
    </source>
</evidence>
<dbReference type="CDD" id="cd06261">
    <property type="entry name" value="TM_PBP2"/>
    <property type="match status" value="1"/>
</dbReference>
<keyword evidence="11" id="KW-1185">Reference proteome</keyword>
<dbReference type="PANTHER" id="PTHR43386">
    <property type="entry name" value="OLIGOPEPTIDE TRANSPORT SYSTEM PERMEASE PROTEIN APPC"/>
    <property type="match status" value="1"/>
</dbReference>
<dbReference type="AlphaFoldDB" id="A0A4T2BT47"/>
<comment type="similarity">
    <text evidence="7">Belongs to the binding-protein-dependent transport system permease family.</text>
</comment>
<evidence type="ECO:0000256" key="4">
    <source>
        <dbReference type="ARBA" id="ARBA00022692"/>
    </source>
</evidence>
<dbReference type="GO" id="GO:0055085">
    <property type="term" value="P:transmembrane transport"/>
    <property type="evidence" value="ECO:0007669"/>
    <property type="project" value="InterPro"/>
</dbReference>
<comment type="subcellular location">
    <subcellularLocation>
        <location evidence="1 7">Cell membrane</location>
        <topology evidence="1 7">Multi-pass membrane protein</topology>
    </subcellularLocation>
</comment>
<evidence type="ECO:0000256" key="3">
    <source>
        <dbReference type="ARBA" id="ARBA00022475"/>
    </source>
</evidence>
<dbReference type="Proteomes" id="UP000306192">
    <property type="component" value="Unassembled WGS sequence"/>
</dbReference>
<dbReference type="PANTHER" id="PTHR43386:SF25">
    <property type="entry name" value="PEPTIDE ABC TRANSPORTER PERMEASE PROTEIN"/>
    <property type="match status" value="1"/>
</dbReference>
<feature type="region of interest" description="Disordered" evidence="8">
    <location>
        <begin position="1"/>
        <end position="49"/>
    </location>
</feature>
<comment type="caution">
    <text evidence="10">The sequence shown here is derived from an EMBL/GenBank/DDBJ whole genome shotgun (WGS) entry which is preliminary data.</text>
</comment>
<evidence type="ECO:0000256" key="6">
    <source>
        <dbReference type="ARBA" id="ARBA00023136"/>
    </source>
</evidence>
<evidence type="ECO:0000256" key="5">
    <source>
        <dbReference type="ARBA" id="ARBA00022989"/>
    </source>
</evidence>
<feature type="transmembrane region" description="Helical" evidence="7">
    <location>
        <begin position="176"/>
        <end position="206"/>
    </location>
</feature>
<evidence type="ECO:0000313" key="10">
    <source>
        <dbReference type="EMBL" id="TIH34835.1"/>
    </source>
</evidence>
<keyword evidence="6 7" id="KW-0472">Membrane</keyword>
<dbReference type="SUPFAM" id="SSF161098">
    <property type="entry name" value="MetI-like"/>
    <property type="match status" value="1"/>
</dbReference>
<feature type="transmembrane region" description="Helical" evidence="7">
    <location>
        <begin position="294"/>
        <end position="315"/>
    </location>
</feature>
<evidence type="ECO:0000256" key="7">
    <source>
        <dbReference type="RuleBase" id="RU363032"/>
    </source>
</evidence>
<protein>
    <submittedName>
        <fullName evidence="10">ABC transporter permease</fullName>
    </submittedName>
</protein>
<dbReference type="InterPro" id="IPR000515">
    <property type="entry name" value="MetI-like"/>
</dbReference>
<dbReference type="OrthoDB" id="9812701at2"/>
<sequence>MAIDTALSSSLEQAELETFPPAHRGRPGDLGESGENREQDDRRPPLQNARRERLQYAARRVLRRPGLVVAILLLLFVIVSAAFPALFTHFDPYATAPADKLKAPSLSHLFGTDEIGRDLFTRVLYGSTLTIQATLAAVAIAVVVGLALGVVTGFLGGWVDLVLMRLVDVMLAIPRLLLALVIVTALGFGTVPISIAVAVGIIPGFARITRAEVLKVKNLPYIEAARTGGASWARVLLRHILPNSWGPVFVLAVLDFGVAILAISALSFLGFGAAPPAAEWGTLISNGRNFLITSPWLSLLPGLFVGLVVFSLNHISKSLEELQR</sequence>
<name>A0A4T2BT47_9MICO</name>
<evidence type="ECO:0000259" key="9">
    <source>
        <dbReference type="PROSITE" id="PS50928"/>
    </source>
</evidence>
<dbReference type="EMBL" id="QYRT01000023">
    <property type="protein sequence ID" value="TIH34835.1"/>
    <property type="molecule type" value="Genomic_DNA"/>
</dbReference>
<evidence type="ECO:0000256" key="2">
    <source>
        <dbReference type="ARBA" id="ARBA00022448"/>
    </source>
</evidence>
<keyword evidence="5 7" id="KW-1133">Transmembrane helix</keyword>
<dbReference type="InterPro" id="IPR050366">
    <property type="entry name" value="BP-dependent_transpt_permease"/>
</dbReference>
<feature type="transmembrane region" description="Helical" evidence="7">
    <location>
        <begin position="129"/>
        <end position="155"/>
    </location>
</feature>
<feature type="domain" description="ABC transmembrane type-1" evidence="9">
    <location>
        <begin position="131"/>
        <end position="316"/>
    </location>
</feature>
<dbReference type="Gene3D" id="1.10.3720.10">
    <property type="entry name" value="MetI-like"/>
    <property type="match status" value="1"/>
</dbReference>
<gene>
    <name evidence="10" type="ORF">D4765_12080</name>
</gene>
<evidence type="ECO:0000256" key="1">
    <source>
        <dbReference type="ARBA" id="ARBA00004651"/>
    </source>
</evidence>
<feature type="transmembrane region" description="Helical" evidence="7">
    <location>
        <begin position="249"/>
        <end position="274"/>
    </location>
</feature>
<evidence type="ECO:0000256" key="8">
    <source>
        <dbReference type="SAM" id="MobiDB-lite"/>
    </source>
</evidence>
<dbReference type="RefSeq" id="WP_136642550.1">
    <property type="nucleotide sequence ID" value="NZ_QYRT01000023.1"/>
</dbReference>
<dbReference type="InterPro" id="IPR035906">
    <property type="entry name" value="MetI-like_sf"/>
</dbReference>
<keyword evidence="2 7" id="KW-0813">Transport</keyword>
<feature type="compositionally biased region" description="Polar residues" evidence="8">
    <location>
        <begin position="1"/>
        <end position="12"/>
    </location>
</feature>
<dbReference type="Pfam" id="PF00528">
    <property type="entry name" value="BPD_transp_1"/>
    <property type="match status" value="1"/>
</dbReference>
<proteinExistence type="inferred from homology"/>
<reference evidence="10 11" key="1">
    <citation type="journal article" date="2019" name="Microorganisms">
        <title>Systematic Affiliation and Genome Analysis of Subtercola vilae DB165(T) with Particular Emphasis on Cold Adaptation of an Isolate from a High-Altitude Cold Volcano Lake.</title>
        <authorList>
            <person name="Villalobos A.S."/>
            <person name="Wiese J."/>
            <person name="Imhoff J.F."/>
            <person name="Dorador C."/>
            <person name="Keller A."/>
            <person name="Hentschel U."/>
        </authorList>
    </citation>
    <scope>NUCLEOTIDE SEQUENCE [LARGE SCALE GENOMIC DNA]</scope>
    <source>
        <strain evidence="10 11">DB165</strain>
    </source>
</reference>
<keyword evidence="4 7" id="KW-0812">Transmembrane</keyword>
<organism evidence="10 11">
    <name type="scientific">Subtercola vilae</name>
    <dbReference type="NCBI Taxonomy" id="2056433"/>
    <lineage>
        <taxon>Bacteria</taxon>
        <taxon>Bacillati</taxon>
        <taxon>Actinomycetota</taxon>
        <taxon>Actinomycetes</taxon>
        <taxon>Micrococcales</taxon>
        <taxon>Microbacteriaceae</taxon>
        <taxon>Subtercola</taxon>
    </lineage>
</organism>
<feature type="compositionally biased region" description="Basic and acidic residues" evidence="8">
    <location>
        <begin position="26"/>
        <end position="49"/>
    </location>
</feature>
<dbReference type="PROSITE" id="PS50928">
    <property type="entry name" value="ABC_TM1"/>
    <property type="match status" value="1"/>
</dbReference>
<dbReference type="GO" id="GO:0005886">
    <property type="term" value="C:plasma membrane"/>
    <property type="evidence" value="ECO:0007669"/>
    <property type="project" value="UniProtKB-SubCell"/>
</dbReference>
<feature type="transmembrane region" description="Helical" evidence="7">
    <location>
        <begin position="67"/>
        <end position="87"/>
    </location>
</feature>
<accession>A0A4T2BT47</accession>